<dbReference type="InterPro" id="IPR036390">
    <property type="entry name" value="WH_DNA-bd_sf"/>
</dbReference>
<dbReference type="SUPFAM" id="SSF46785">
    <property type="entry name" value="Winged helix' DNA-binding domain"/>
    <property type="match status" value="1"/>
</dbReference>
<keyword evidence="2" id="KW-0238">DNA-binding</keyword>
<dbReference type="RefSeq" id="WP_141465103.1">
    <property type="nucleotide sequence ID" value="NZ_RBZW01000032.1"/>
</dbReference>
<dbReference type="Gene3D" id="3.30.450.40">
    <property type="match status" value="1"/>
</dbReference>
<keyword evidence="1" id="KW-0805">Transcription regulation</keyword>
<dbReference type="InterPro" id="IPR029016">
    <property type="entry name" value="GAF-like_dom_sf"/>
</dbReference>
<organism evidence="6 7">
    <name type="scientific">Salinadaptatus halalkaliphilus</name>
    <dbReference type="NCBI Taxonomy" id="2419781"/>
    <lineage>
        <taxon>Archaea</taxon>
        <taxon>Methanobacteriati</taxon>
        <taxon>Methanobacteriota</taxon>
        <taxon>Stenosarchaea group</taxon>
        <taxon>Halobacteria</taxon>
        <taxon>Halobacteriales</taxon>
        <taxon>Natrialbaceae</taxon>
        <taxon>Salinadaptatus</taxon>
    </lineage>
</organism>
<dbReference type="OrthoDB" id="14763at2157"/>
<evidence type="ECO:0000313" key="6">
    <source>
        <dbReference type="EMBL" id="THE64547.1"/>
    </source>
</evidence>
<comment type="caution">
    <text evidence="6">The sequence shown here is derived from an EMBL/GenBank/DDBJ whole genome shotgun (WGS) entry which is preliminary data.</text>
</comment>
<dbReference type="Pfam" id="PF09339">
    <property type="entry name" value="HTH_IclR"/>
    <property type="match status" value="1"/>
</dbReference>
<keyword evidence="7" id="KW-1185">Reference proteome</keyword>
<dbReference type="PROSITE" id="PS51077">
    <property type="entry name" value="HTH_ICLR"/>
    <property type="match status" value="1"/>
</dbReference>
<reference evidence="6 7" key="1">
    <citation type="submission" date="2018-10" db="EMBL/GenBank/DDBJ databases">
        <title>Natronolimnobius sp. XQ-INN 246 isolated from Inner Mongolia Autonomous Region of China.</title>
        <authorList>
            <person name="Xue Q."/>
        </authorList>
    </citation>
    <scope>NUCLEOTIDE SEQUENCE [LARGE SCALE GENOMIC DNA]</scope>
    <source>
        <strain evidence="6 7">XQ-INN 246</strain>
    </source>
</reference>
<evidence type="ECO:0000259" key="4">
    <source>
        <dbReference type="PROSITE" id="PS51077"/>
    </source>
</evidence>
<protein>
    <submittedName>
        <fullName evidence="6">IclR family transcriptional regulator</fullName>
    </submittedName>
</protein>
<dbReference type="SUPFAM" id="SSF55781">
    <property type="entry name" value="GAF domain-like"/>
    <property type="match status" value="1"/>
</dbReference>
<accession>A0A4V3VL83</accession>
<dbReference type="InterPro" id="IPR014757">
    <property type="entry name" value="Tscrpt_reg_IclR_C"/>
</dbReference>
<dbReference type="GO" id="GO:0045892">
    <property type="term" value="P:negative regulation of DNA-templated transcription"/>
    <property type="evidence" value="ECO:0007669"/>
    <property type="project" value="TreeGrafter"/>
</dbReference>
<dbReference type="InterPro" id="IPR036388">
    <property type="entry name" value="WH-like_DNA-bd_sf"/>
</dbReference>
<dbReference type="GO" id="GO:0003677">
    <property type="term" value="F:DNA binding"/>
    <property type="evidence" value="ECO:0007669"/>
    <property type="project" value="UniProtKB-KW"/>
</dbReference>
<keyword evidence="3" id="KW-0804">Transcription</keyword>
<name>A0A4V3VL83_9EURY</name>
<feature type="domain" description="HTH iclR-type" evidence="4">
    <location>
        <begin position="18"/>
        <end position="77"/>
    </location>
</feature>
<dbReference type="Gene3D" id="1.10.10.10">
    <property type="entry name" value="Winged helix-like DNA-binding domain superfamily/Winged helix DNA-binding domain"/>
    <property type="match status" value="1"/>
</dbReference>
<gene>
    <name evidence="6" type="ORF">D8Y22_12940</name>
</gene>
<proteinExistence type="predicted"/>
<dbReference type="GO" id="GO:0003700">
    <property type="term" value="F:DNA-binding transcription factor activity"/>
    <property type="evidence" value="ECO:0007669"/>
    <property type="project" value="TreeGrafter"/>
</dbReference>
<dbReference type="Pfam" id="PF01614">
    <property type="entry name" value="IclR_C"/>
    <property type="match status" value="1"/>
</dbReference>
<evidence type="ECO:0000256" key="3">
    <source>
        <dbReference type="ARBA" id="ARBA00023163"/>
    </source>
</evidence>
<dbReference type="Proteomes" id="UP000318864">
    <property type="component" value="Unassembled WGS sequence"/>
</dbReference>
<dbReference type="SMART" id="SM00346">
    <property type="entry name" value="HTH_ICLR"/>
    <property type="match status" value="1"/>
</dbReference>
<dbReference type="AlphaFoldDB" id="A0A4V3VL83"/>
<dbReference type="PANTHER" id="PTHR30136">
    <property type="entry name" value="HELIX-TURN-HELIX TRANSCRIPTIONAL REGULATOR, ICLR FAMILY"/>
    <property type="match status" value="1"/>
</dbReference>
<dbReference type="InterPro" id="IPR050707">
    <property type="entry name" value="HTH_MetabolicPath_Reg"/>
</dbReference>
<dbReference type="PROSITE" id="PS51078">
    <property type="entry name" value="ICLR_ED"/>
    <property type="match status" value="1"/>
</dbReference>
<dbReference type="EMBL" id="RBZW01000032">
    <property type="protein sequence ID" value="THE64547.1"/>
    <property type="molecule type" value="Genomic_DNA"/>
</dbReference>
<dbReference type="InterPro" id="IPR005471">
    <property type="entry name" value="Tscrpt_reg_IclR_N"/>
</dbReference>
<sequence>MAKRVSDDRRVESTTPRIQSVERSLEIIEELKRQDGAGVSELASAIGVSKGTAHKHLVTLLEHDYVRKDDGSYHIGPQFLDVGGYALHQFRGISHIEPKIRELAELTGETVQFSTESRGRSIVLKREVGTQGVCSRARLGKRFYMHQIAGGKAVLANVPERRVREIIDRHGLPAATESTITNESRLFDELEAIRSRGYAFNRDESTDGLHAVGVPLTGPDGNVLGAFAVAGPSHRMRGEWFEDEIPDFMQSAVNELELNLTYS</sequence>
<dbReference type="InterPro" id="IPR011991">
    <property type="entry name" value="ArsR-like_HTH"/>
</dbReference>
<evidence type="ECO:0000256" key="2">
    <source>
        <dbReference type="ARBA" id="ARBA00023125"/>
    </source>
</evidence>
<dbReference type="CDD" id="cd00090">
    <property type="entry name" value="HTH_ARSR"/>
    <property type="match status" value="1"/>
</dbReference>
<evidence type="ECO:0000259" key="5">
    <source>
        <dbReference type="PROSITE" id="PS51078"/>
    </source>
</evidence>
<dbReference type="PANTHER" id="PTHR30136:SF35">
    <property type="entry name" value="HTH-TYPE TRANSCRIPTIONAL REGULATOR RV1719"/>
    <property type="match status" value="1"/>
</dbReference>
<feature type="domain" description="IclR-ED" evidence="5">
    <location>
        <begin position="78"/>
        <end position="262"/>
    </location>
</feature>
<evidence type="ECO:0000256" key="1">
    <source>
        <dbReference type="ARBA" id="ARBA00023015"/>
    </source>
</evidence>
<evidence type="ECO:0000313" key="7">
    <source>
        <dbReference type="Proteomes" id="UP000318864"/>
    </source>
</evidence>